<feature type="compositionally biased region" description="Basic and acidic residues" evidence="1">
    <location>
        <begin position="58"/>
        <end position="75"/>
    </location>
</feature>
<protein>
    <submittedName>
        <fullName evidence="2">Uncharacterized protein</fullName>
    </submittedName>
</protein>
<evidence type="ECO:0000313" key="2">
    <source>
        <dbReference type="EMBL" id="JAC72190.1"/>
    </source>
</evidence>
<feature type="compositionally biased region" description="Basic residues" evidence="1">
    <location>
        <begin position="46"/>
        <end position="57"/>
    </location>
</feature>
<name>A0A061RNG4_9CHLO</name>
<reference evidence="2" key="1">
    <citation type="submission" date="2014-05" db="EMBL/GenBank/DDBJ databases">
        <title>The transcriptome of the halophilic microalga Tetraselmis sp. GSL018 isolated from the Great Salt Lake, Utah.</title>
        <authorList>
            <person name="Jinkerson R.E."/>
            <person name="D'Adamo S."/>
            <person name="Posewitz M.C."/>
        </authorList>
    </citation>
    <scope>NUCLEOTIDE SEQUENCE</scope>
    <source>
        <strain evidence="2">GSL018</strain>
    </source>
</reference>
<evidence type="ECO:0000256" key="1">
    <source>
        <dbReference type="SAM" id="MobiDB-lite"/>
    </source>
</evidence>
<accession>A0A061RNG4</accession>
<organism evidence="2">
    <name type="scientific">Tetraselmis sp. GSL018</name>
    <dbReference type="NCBI Taxonomy" id="582737"/>
    <lineage>
        <taxon>Eukaryota</taxon>
        <taxon>Viridiplantae</taxon>
        <taxon>Chlorophyta</taxon>
        <taxon>core chlorophytes</taxon>
        <taxon>Chlorodendrophyceae</taxon>
        <taxon>Chlorodendrales</taxon>
        <taxon>Chlorodendraceae</taxon>
        <taxon>Tetraselmis</taxon>
    </lineage>
</organism>
<gene>
    <name evidence="2" type="ORF">TSPGSL018_292</name>
</gene>
<dbReference type="AlphaFoldDB" id="A0A061RNG4"/>
<dbReference type="EMBL" id="GBEZ01013834">
    <property type="protein sequence ID" value="JAC72190.1"/>
    <property type="molecule type" value="Transcribed_RNA"/>
</dbReference>
<sequence length="127" mass="13590">MTWWCRTVVRGMTATAKERMPPQVLKPVPEAFALNSPAIDGTGKKHDGRARQYRPHRKQDLEAGPRAAARAERLKAAGSGQARRPPFGKAAKGVMPLPRRQGPGRSEGPGPRATRLPVGGAAGFHPG</sequence>
<proteinExistence type="predicted"/>
<feature type="region of interest" description="Disordered" evidence="1">
    <location>
        <begin position="34"/>
        <end position="127"/>
    </location>
</feature>